<accession>A0A319E4V1</accession>
<dbReference type="AlphaFoldDB" id="A0A319E4V1"/>
<evidence type="ECO:0000313" key="2">
    <source>
        <dbReference type="EMBL" id="PYI04420.1"/>
    </source>
</evidence>
<evidence type="ECO:0000313" key="3">
    <source>
        <dbReference type="Proteomes" id="UP000248423"/>
    </source>
</evidence>
<reference evidence="2 3" key="1">
    <citation type="submission" date="2018-02" db="EMBL/GenBank/DDBJ databases">
        <title>The genomes of Aspergillus section Nigri reveals drivers in fungal speciation.</title>
        <authorList>
            <consortium name="DOE Joint Genome Institute"/>
            <person name="Vesth T.C."/>
            <person name="Nybo J."/>
            <person name="Theobald S."/>
            <person name="Brandl J."/>
            <person name="Frisvad J.C."/>
            <person name="Nielsen K.F."/>
            <person name="Lyhne E.K."/>
            <person name="Kogle M.E."/>
            <person name="Kuo A."/>
            <person name="Riley R."/>
            <person name="Clum A."/>
            <person name="Nolan M."/>
            <person name="Lipzen A."/>
            <person name="Salamov A."/>
            <person name="Henrissat B."/>
            <person name="Wiebenga A."/>
            <person name="De vries R.P."/>
            <person name="Grigoriev I.V."/>
            <person name="Mortensen U.H."/>
            <person name="Andersen M.R."/>
            <person name="Baker S.E."/>
        </authorList>
    </citation>
    <scope>NUCLEOTIDE SEQUENCE [LARGE SCALE GENOMIC DNA]</scope>
    <source>
        <strain evidence="2 3">CBS 121057</strain>
    </source>
</reference>
<keyword evidence="3" id="KW-1185">Reference proteome</keyword>
<proteinExistence type="predicted"/>
<organism evidence="2 3">
    <name type="scientific">Aspergillus sclerotiicarbonarius (strain CBS 121057 / IBT 28362)</name>
    <dbReference type="NCBI Taxonomy" id="1448318"/>
    <lineage>
        <taxon>Eukaryota</taxon>
        <taxon>Fungi</taxon>
        <taxon>Dikarya</taxon>
        <taxon>Ascomycota</taxon>
        <taxon>Pezizomycotina</taxon>
        <taxon>Eurotiomycetes</taxon>
        <taxon>Eurotiomycetidae</taxon>
        <taxon>Eurotiales</taxon>
        <taxon>Aspergillaceae</taxon>
        <taxon>Aspergillus</taxon>
        <taxon>Aspergillus subgen. Circumdati</taxon>
    </lineage>
</organism>
<dbReference type="VEuPathDB" id="FungiDB:BO78DRAFT_171639"/>
<dbReference type="EMBL" id="KZ826369">
    <property type="protein sequence ID" value="PYI04420.1"/>
    <property type="molecule type" value="Genomic_DNA"/>
</dbReference>
<name>A0A319E4V1_ASPSB</name>
<dbReference type="Proteomes" id="UP000248423">
    <property type="component" value="Unassembled WGS sequence"/>
</dbReference>
<evidence type="ECO:0000256" key="1">
    <source>
        <dbReference type="SAM" id="MobiDB-lite"/>
    </source>
</evidence>
<feature type="compositionally biased region" description="Polar residues" evidence="1">
    <location>
        <begin position="19"/>
        <end position="34"/>
    </location>
</feature>
<sequence length="86" mass="9887">MRPKRISSKTTPPHPKQPPSATLTIPSPTANYSSPRIHRTGYTKPGDIPYETTRSAIKPTGLEWLSQCRIYIPRCFDFYLPWITRD</sequence>
<feature type="region of interest" description="Disordered" evidence="1">
    <location>
        <begin position="1"/>
        <end position="49"/>
    </location>
</feature>
<protein>
    <submittedName>
        <fullName evidence="2">Uncharacterized protein</fullName>
    </submittedName>
</protein>
<gene>
    <name evidence="2" type="ORF">BO78DRAFT_171639</name>
</gene>